<dbReference type="SUPFAM" id="SSF49785">
    <property type="entry name" value="Galactose-binding domain-like"/>
    <property type="match status" value="1"/>
</dbReference>
<sequence length="976" mass="103511">MVRHAVCFISLVAALGLAAAGPAGAELVAWWTFNEGAGTTAADVSGNGHDGALNGDATWVVGHLGGALQFDGSGDYVMCGLLDIDTSVTGGMTVTAWINKPAGGDYKMCSNRQAANAAGGGFTCSIYNDRMEMDISSATARNLNRDTDGPTIPGDTWIHLAWVLDDEGNTFNEYHNGVLVDSSPETVSVGLSTQNFRIGADSPNLGLYFSGMIDDLRVYDHALSEAELIDVMAGKAPGFERADDPRPASGAIDVPRDTVLSWTAGDFAATHDVYLGTAFDDVDAAGRSNPLGVLVSQGRTDTTYAPAEVLQFGQTYYWRVDEVNAAPDNTIFKGDVWSFTVEPLAYPIEGVVATSNVPSGVGTGPENTVNGSGLNADDEHSISAGDMWLAPESGGDPLWIQFEFDAVRKLHQMFVWNYNVQFEPVLGFGLRDVTVEYSTDGVEWAVLGDVELARATATATYTYNTTIDLDGIAAKYVRLVVNSGWGVMGQYGLSEVRFTYLPVLAREPQPAPGAVDMSVETVLDWRGGREAVSHEVLLGTDPEALAVVDVVTASQYDPGVLDLGTTYYWRIDEVNENASPSVWAGDVWSFSTQDYLVVDDFESYTNNIDAGTTIFHTWIDGFDDATNGSQVGYLDAPFAEQAIVRGGNQSMPLYFDNTSAPTSVADLDLGGQDWTRAGIQTLVLYFRGRPSNTGGQLYARINGTKVLYSGAADVLTKPQWKQWNIDVASVGANLRNVTTLSIGVDGGGSGLVYVDDILLYRAAPEILAPADPGTDGLMLQYLFDNGATDSSGNGYHGTLLGDAAVANGVLSLDGLGDAVAVPRIGGAAATHRAFSYGMWVNPASSLANVQFAGGINTDGWVAGAVHFKLSYGLVNAGINGLDGGDLQGVTMVNAGEWSHMALTVAETRVAIYLNGQIEDARDLSAPMTNLVVGGASLGAWNNGGDLQRGMAGQMDDVRVYDRALSEAEVLFLADHR</sequence>
<dbReference type="PROSITE" id="PS50022">
    <property type="entry name" value="FA58C_3"/>
    <property type="match status" value="1"/>
</dbReference>
<dbReference type="SMART" id="SM00560">
    <property type="entry name" value="LamGL"/>
    <property type="match status" value="2"/>
</dbReference>
<evidence type="ECO:0000313" key="5">
    <source>
        <dbReference type="EMBL" id="MDI6449010.1"/>
    </source>
</evidence>
<dbReference type="Gene3D" id="2.60.120.200">
    <property type="match status" value="2"/>
</dbReference>
<dbReference type="EMBL" id="JASCXX010000008">
    <property type="protein sequence ID" value="MDI6449010.1"/>
    <property type="molecule type" value="Genomic_DNA"/>
</dbReference>
<dbReference type="Pfam" id="PF13385">
    <property type="entry name" value="Laminin_G_3"/>
    <property type="match status" value="2"/>
</dbReference>
<evidence type="ECO:0000259" key="4">
    <source>
        <dbReference type="PROSITE" id="PS50022"/>
    </source>
</evidence>
<dbReference type="Gene3D" id="2.60.120.260">
    <property type="entry name" value="Galactose-binding domain-like"/>
    <property type="match status" value="1"/>
</dbReference>
<keyword evidence="2" id="KW-1015">Disulfide bond</keyword>
<feature type="domain" description="F5/8 type C" evidence="4">
    <location>
        <begin position="344"/>
        <end position="485"/>
    </location>
</feature>
<comment type="caution">
    <text evidence="5">The sequence shown here is derived from an EMBL/GenBank/DDBJ whole genome shotgun (WGS) entry which is preliminary data.</text>
</comment>
<accession>A0AAW6TTW9</accession>
<dbReference type="InterPro" id="IPR013320">
    <property type="entry name" value="ConA-like_dom_sf"/>
</dbReference>
<dbReference type="InterPro" id="IPR013783">
    <property type="entry name" value="Ig-like_fold"/>
</dbReference>
<keyword evidence="1 3" id="KW-0732">Signal</keyword>
<keyword evidence="6" id="KW-1185">Reference proteome</keyword>
<dbReference type="InterPro" id="IPR006558">
    <property type="entry name" value="LamG-like"/>
</dbReference>
<proteinExistence type="predicted"/>
<dbReference type="SUPFAM" id="SSF49899">
    <property type="entry name" value="Concanavalin A-like lectins/glucanases"/>
    <property type="match status" value="2"/>
</dbReference>
<dbReference type="Proteomes" id="UP001431776">
    <property type="component" value="Unassembled WGS sequence"/>
</dbReference>
<dbReference type="PANTHER" id="PTHR47635">
    <property type="entry name" value="CUB DOMAIN-CONTAINING PROTEIN"/>
    <property type="match status" value="1"/>
</dbReference>
<feature type="chain" id="PRO_5043812418" evidence="3">
    <location>
        <begin position="26"/>
        <end position="976"/>
    </location>
</feature>
<evidence type="ECO:0000256" key="2">
    <source>
        <dbReference type="ARBA" id="ARBA00023157"/>
    </source>
</evidence>
<evidence type="ECO:0000256" key="3">
    <source>
        <dbReference type="SAM" id="SignalP"/>
    </source>
</evidence>
<protein>
    <submittedName>
        <fullName evidence="5">Discoidin domain-containing protein</fullName>
    </submittedName>
</protein>
<dbReference type="InterPro" id="IPR000421">
    <property type="entry name" value="FA58C"/>
</dbReference>
<dbReference type="AlphaFoldDB" id="A0AAW6TTW9"/>
<dbReference type="Pfam" id="PF00754">
    <property type="entry name" value="F5_F8_type_C"/>
    <property type="match status" value="1"/>
</dbReference>
<dbReference type="InterPro" id="IPR008979">
    <property type="entry name" value="Galactose-bd-like_sf"/>
</dbReference>
<dbReference type="RefSeq" id="WP_349244419.1">
    <property type="nucleotide sequence ID" value="NZ_JASCXX010000008.1"/>
</dbReference>
<dbReference type="PANTHER" id="PTHR47635:SF2">
    <property type="entry name" value="LAMG-LIKE JELLYROLL FOLD DOMAIN-CONTAINING PROTEIN"/>
    <property type="match status" value="1"/>
</dbReference>
<dbReference type="Gene3D" id="2.60.40.10">
    <property type="entry name" value="Immunoglobulins"/>
    <property type="match status" value="2"/>
</dbReference>
<feature type="signal peptide" evidence="3">
    <location>
        <begin position="1"/>
        <end position="25"/>
    </location>
</feature>
<gene>
    <name evidence="5" type="ORF">QJ522_08145</name>
</gene>
<evidence type="ECO:0000256" key="1">
    <source>
        <dbReference type="ARBA" id="ARBA00022729"/>
    </source>
</evidence>
<reference evidence="5" key="1">
    <citation type="submission" date="2023-05" db="EMBL/GenBank/DDBJ databases">
        <title>Anaerotaeda fermentans gen. nov., sp. nov., a novel anaerobic planctomycete of the new family within the order Sedimentisphaerales isolated from Taman Peninsula, Russia.</title>
        <authorList>
            <person name="Khomyakova M.A."/>
            <person name="Merkel A.Y."/>
            <person name="Slobodkin A.I."/>
        </authorList>
    </citation>
    <scope>NUCLEOTIDE SEQUENCE</scope>
    <source>
        <strain evidence="5">M17dextr</strain>
    </source>
</reference>
<organism evidence="5 6">
    <name type="scientific">Anaerobaca lacustris</name>
    <dbReference type="NCBI Taxonomy" id="3044600"/>
    <lineage>
        <taxon>Bacteria</taxon>
        <taxon>Pseudomonadati</taxon>
        <taxon>Planctomycetota</taxon>
        <taxon>Phycisphaerae</taxon>
        <taxon>Sedimentisphaerales</taxon>
        <taxon>Anaerobacaceae</taxon>
        <taxon>Anaerobaca</taxon>
    </lineage>
</organism>
<evidence type="ECO:0000313" key="6">
    <source>
        <dbReference type="Proteomes" id="UP001431776"/>
    </source>
</evidence>
<name>A0AAW6TTW9_9BACT</name>